<dbReference type="Pfam" id="PF13450">
    <property type="entry name" value="NAD_binding_8"/>
    <property type="match status" value="1"/>
</dbReference>
<organism evidence="2 3">
    <name type="scientific">Pseudoalteromonas viridis</name>
    <dbReference type="NCBI Taxonomy" id="339617"/>
    <lineage>
        <taxon>Bacteria</taxon>
        <taxon>Pseudomonadati</taxon>
        <taxon>Pseudomonadota</taxon>
        <taxon>Gammaproteobacteria</taxon>
        <taxon>Alteromonadales</taxon>
        <taxon>Pseudoalteromonadaceae</taxon>
        <taxon>Pseudoalteromonas</taxon>
    </lineage>
</organism>
<dbReference type="Proteomes" id="UP000665025">
    <property type="component" value="Chromosome 1"/>
</dbReference>
<dbReference type="Gene3D" id="3.50.50.60">
    <property type="entry name" value="FAD/NAD(P)-binding domain"/>
    <property type="match status" value="1"/>
</dbReference>
<dbReference type="SUPFAM" id="SSF51905">
    <property type="entry name" value="FAD/NAD(P)-binding domain"/>
    <property type="match status" value="1"/>
</dbReference>
<dbReference type="EMBL" id="CP072425">
    <property type="protein sequence ID" value="QTL34228.1"/>
    <property type="molecule type" value="Genomic_DNA"/>
</dbReference>
<sequence length="459" mass="51897">MKQAVVVGGGVCGLVAAYLLSKHFEQVILIEQSERCGGLLNSVHDASGIYYDQGTHIPNPTGVDELDDFLFSLPTQAPDFNWINIPELRTGNYFRGQWDLETQTIDARKLPVHLYHQGVGQLMSCTSEPGGQDIKSYCEDFIGELFFEHLVKPVIDKLYGEQEDYESLTARNSVNYFGATRLLALDPTTTAQLKQLPIFDMKLGYHSRQAYQERLAQDNIPEPHYLYPDSEKGVQAWVDLLVNKIEKAGVRIVTGQQITAMNQEGNRISQVSLGEQEVLDCDFIYWSAPPVFALKLLGDYTSTSRPRFRTANIFHYTFDKPISNTQSHYLWVWDPETPIFRITLYGNINSARANSLSAEVLSDKEEAVSIGDEQILADLIKMGLIDASARVVSNTRQIIHHTFPVPTFDFQQNVTSQYEQLHQQADNLVISGRFSGHYWLLNDILNNTYESINALFGKQ</sequence>
<evidence type="ECO:0000256" key="1">
    <source>
        <dbReference type="ARBA" id="ARBA00006046"/>
    </source>
</evidence>
<accession>A0ABX7V021</accession>
<reference evidence="2 3" key="1">
    <citation type="submission" date="2021-03" db="EMBL/GenBank/DDBJ databases">
        <title>Complete Genome of Pseudoalteromonas viridis Strain BBR56, a new biocontrol bacterial candidate.</title>
        <authorList>
            <person name="Handayani D.P."/>
            <person name="Isnansetyo A."/>
            <person name="Istiqomah I."/>
            <person name="Jumina J."/>
        </authorList>
    </citation>
    <scope>NUCLEOTIDE SEQUENCE [LARGE SCALE GENOMIC DNA]</scope>
    <source>
        <strain evidence="2 3">BBR56</strain>
    </source>
</reference>
<protein>
    <submittedName>
        <fullName evidence="2">FAD-dependent oxidoreductase</fullName>
    </submittedName>
</protein>
<keyword evidence="3" id="KW-1185">Reference proteome</keyword>
<gene>
    <name evidence="2" type="ORF">J5X90_11675</name>
</gene>
<name>A0ABX7V021_9GAMM</name>
<dbReference type="PANTHER" id="PTHR43734">
    <property type="entry name" value="PHYTOENE DESATURASE"/>
    <property type="match status" value="1"/>
</dbReference>
<evidence type="ECO:0000313" key="3">
    <source>
        <dbReference type="Proteomes" id="UP000665025"/>
    </source>
</evidence>
<comment type="similarity">
    <text evidence="1">Belongs to the carotenoid/retinoid oxidoreductase family.</text>
</comment>
<evidence type="ECO:0000313" key="2">
    <source>
        <dbReference type="EMBL" id="QTL34228.1"/>
    </source>
</evidence>
<proteinExistence type="inferred from homology"/>
<dbReference type="PANTHER" id="PTHR43734:SF1">
    <property type="entry name" value="PHYTOENE DESATURASE"/>
    <property type="match status" value="1"/>
</dbReference>
<dbReference type="InterPro" id="IPR036188">
    <property type="entry name" value="FAD/NAD-bd_sf"/>
</dbReference>
<dbReference type="RefSeq" id="WP_209051374.1">
    <property type="nucleotide sequence ID" value="NZ_CP072425.1"/>
</dbReference>